<dbReference type="InterPro" id="IPR052961">
    <property type="entry name" value="Oxido-Kinase-like_Enzymes"/>
</dbReference>
<organism evidence="2 3">
    <name type="scientific">Plectus sambesii</name>
    <dbReference type="NCBI Taxonomy" id="2011161"/>
    <lineage>
        <taxon>Eukaryota</taxon>
        <taxon>Metazoa</taxon>
        <taxon>Ecdysozoa</taxon>
        <taxon>Nematoda</taxon>
        <taxon>Chromadorea</taxon>
        <taxon>Plectida</taxon>
        <taxon>Plectina</taxon>
        <taxon>Plectoidea</taxon>
        <taxon>Plectidae</taxon>
        <taxon>Plectus</taxon>
    </lineage>
</organism>
<dbReference type="InterPro" id="IPR012877">
    <property type="entry name" value="Dhs-27"/>
</dbReference>
<dbReference type="WBParaSite" id="PSAMB.scaffold9175size5261.g32200.t1">
    <property type="protein sequence ID" value="PSAMB.scaffold9175size5261.g32200.t1"/>
    <property type="gene ID" value="PSAMB.scaffold9175size5261.g32200"/>
</dbReference>
<dbReference type="Pfam" id="PF07914">
    <property type="entry name" value="DUF1679"/>
    <property type="match status" value="1"/>
</dbReference>
<dbReference type="AlphaFoldDB" id="A0A914XRB3"/>
<evidence type="ECO:0000256" key="1">
    <source>
        <dbReference type="SAM" id="MobiDB-lite"/>
    </source>
</evidence>
<accession>A0A914XRB3</accession>
<dbReference type="PANTHER" id="PTHR23020:SF41">
    <property type="entry name" value="AMINOGLYCOSIDE PHOSPHOTRANSFERASE DOMAIN-CONTAINING PROTEIN"/>
    <property type="match status" value="1"/>
</dbReference>
<keyword evidence="2" id="KW-1185">Reference proteome</keyword>
<proteinExistence type="predicted"/>
<feature type="region of interest" description="Disordered" evidence="1">
    <location>
        <begin position="1"/>
        <end position="26"/>
    </location>
</feature>
<sequence>MASTTENEAATPAVDTPDSNNIHGSPLTKERFEQELQEALNTKSKFGSNFTTEQIGLGQGFLSIMFRAKLDWEGEDAAGLPPSVVCKVPTMVTMIQISKATGLDKKMEQINEETNANFDFEKATAAFLSMLKLTIYRVGQKKGHQGVILKKTASDLKRPTTKDSPWVGLHIAWVGGNCYLNVYL</sequence>
<protein>
    <submittedName>
        <fullName evidence="3">Uncharacterized protein</fullName>
    </submittedName>
</protein>
<reference evidence="3" key="1">
    <citation type="submission" date="2022-11" db="UniProtKB">
        <authorList>
            <consortium name="WormBaseParasite"/>
        </authorList>
    </citation>
    <scope>IDENTIFICATION</scope>
</reference>
<evidence type="ECO:0000313" key="3">
    <source>
        <dbReference type="WBParaSite" id="PSAMB.scaffold9175size5261.g32200.t1"/>
    </source>
</evidence>
<evidence type="ECO:0000313" key="2">
    <source>
        <dbReference type="Proteomes" id="UP000887566"/>
    </source>
</evidence>
<dbReference type="Proteomes" id="UP000887566">
    <property type="component" value="Unplaced"/>
</dbReference>
<dbReference type="PANTHER" id="PTHR23020">
    <property type="entry name" value="UNCHARACTERIZED NUCLEAR HORMONE RECEPTOR-RELATED"/>
    <property type="match status" value="1"/>
</dbReference>
<name>A0A914XRB3_9BILA</name>